<evidence type="ECO:0000313" key="1">
    <source>
        <dbReference type="EMBL" id="EOY15972.1"/>
    </source>
</evidence>
<dbReference type="Gramene" id="EOY15972">
    <property type="protein sequence ID" value="EOY15972"/>
    <property type="gene ID" value="TCM_034882"/>
</dbReference>
<dbReference type="InParanoid" id="A0A061FGW4"/>
<accession>A0A061FGW4</accession>
<evidence type="ECO:0000313" key="2">
    <source>
        <dbReference type="Proteomes" id="UP000026915"/>
    </source>
</evidence>
<name>A0A061FGW4_THECC</name>
<dbReference type="Proteomes" id="UP000026915">
    <property type="component" value="Chromosome 8"/>
</dbReference>
<keyword evidence="2" id="KW-1185">Reference proteome</keyword>
<dbReference type="HOGENOM" id="CLU_2836426_0_0_1"/>
<organism evidence="1 2">
    <name type="scientific">Theobroma cacao</name>
    <name type="common">Cacao</name>
    <name type="synonym">Cocoa</name>
    <dbReference type="NCBI Taxonomy" id="3641"/>
    <lineage>
        <taxon>Eukaryota</taxon>
        <taxon>Viridiplantae</taxon>
        <taxon>Streptophyta</taxon>
        <taxon>Embryophyta</taxon>
        <taxon>Tracheophyta</taxon>
        <taxon>Spermatophyta</taxon>
        <taxon>Magnoliopsida</taxon>
        <taxon>eudicotyledons</taxon>
        <taxon>Gunneridae</taxon>
        <taxon>Pentapetalae</taxon>
        <taxon>rosids</taxon>
        <taxon>malvids</taxon>
        <taxon>Malvales</taxon>
        <taxon>Malvaceae</taxon>
        <taxon>Byttnerioideae</taxon>
        <taxon>Theobroma</taxon>
    </lineage>
</organism>
<sequence length="66" mass="7529">MRVTWTNSRHTIVIGTIYALVQVQREFVIENSGMIRLLESSNSSFTSLASVLGVNIQENLWRRFAS</sequence>
<gene>
    <name evidence="1" type="ORF">TCM_034882</name>
</gene>
<dbReference type="AlphaFoldDB" id="A0A061FGW4"/>
<proteinExistence type="predicted"/>
<protein>
    <submittedName>
        <fullName evidence="1">Uncharacterized protein</fullName>
    </submittedName>
</protein>
<reference evidence="1 2" key="1">
    <citation type="journal article" date="2013" name="Genome Biol.">
        <title>The genome sequence of the most widely cultivated cacao type and its use to identify candidate genes regulating pod color.</title>
        <authorList>
            <person name="Motamayor J.C."/>
            <person name="Mockaitis K."/>
            <person name="Schmutz J."/>
            <person name="Haiminen N."/>
            <person name="Iii D.L."/>
            <person name="Cornejo O."/>
            <person name="Findley S.D."/>
            <person name="Zheng P."/>
            <person name="Utro F."/>
            <person name="Royaert S."/>
            <person name="Saski C."/>
            <person name="Jenkins J."/>
            <person name="Podicheti R."/>
            <person name="Zhao M."/>
            <person name="Scheffler B.E."/>
            <person name="Stack J.C."/>
            <person name="Feltus F.A."/>
            <person name="Mustiga G.M."/>
            <person name="Amores F."/>
            <person name="Phillips W."/>
            <person name="Marelli J.P."/>
            <person name="May G.D."/>
            <person name="Shapiro H."/>
            <person name="Ma J."/>
            <person name="Bustamante C.D."/>
            <person name="Schnell R.J."/>
            <person name="Main D."/>
            <person name="Gilbert D."/>
            <person name="Parida L."/>
            <person name="Kuhn D.N."/>
        </authorList>
    </citation>
    <scope>NUCLEOTIDE SEQUENCE [LARGE SCALE GENOMIC DNA]</scope>
    <source>
        <strain evidence="2">cv. Matina 1-6</strain>
    </source>
</reference>
<dbReference type="EMBL" id="CM001886">
    <property type="protein sequence ID" value="EOY15972.1"/>
    <property type="molecule type" value="Genomic_DNA"/>
</dbReference>